<evidence type="ECO:0000313" key="3">
    <source>
        <dbReference type="EMBL" id="RDU70653.1"/>
    </source>
</evidence>
<evidence type="ECO:0000259" key="2">
    <source>
        <dbReference type="PROSITE" id="PS51208"/>
    </source>
</evidence>
<name>A0A3D8IZY3_9HELI</name>
<keyword evidence="4" id="KW-1185">Reference proteome</keyword>
<protein>
    <recommendedName>
        <fullName evidence="2">Autotransporter domain-containing protein</fullName>
    </recommendedName>
</protein>
<gene>
    <name evidence="3" type="ORF">CQA58_04745</name>
</gene>
<dbReference type="Proteomes" id="UP000257045">
    <property type="component" value="Unassembled WGS sequence"/>
</dbReference>
<sequence length="1647" mass="170887">MRIGISLALSALVSQVVCAEVCPSTASASSTIDDLTISSGATCEITTTKEVKTKIENNGTLILKGGITFKNGGSYSITSANNGFGTILVKNSVTIDASSTTATQAEGMALTGDTNTGGSLTIDSQDITIDKGKTLTLKATTITLGGNGTSTSTGTSSAIGLAEATTTDKHTSITGDSSILTSTSTKNVVLSTTTTLNTKDLILKNARIDGGSTLENLKNTKLELNGGFITSSATSGLTLSAEGSSSTFTITGDSNSISSGTNALNIQGTHSFSGSGTLDFIGNTITLGNGDSTKLTLNTDSSENTPKLRFQASTKLLLQSVENTGLTLQVINGSDKATAYNISSTFSGGTLQAINTSDKDNVLVIENGVEDLATTGVIKINNGTTTFKGSGVQIYGQDITLSNSGNTTLTLATIDDEGEIVLGKTNTPLMDSTSFPDKKDGDVSIVGESSNSQTLQLRSLTTTFGGSVTLKNLKVATQSSNSDLSEGMVFVIDDSSLIVENVDFVSGIDTNYQSLSLTSSQTPKNPTFSVKAKTNIKGSSLLFENQSFLLMNASSELNLYSYGNVALSNTQGSGVGNFAFENTTISDGSGASLNLYSAERAKVLANGLTLNNVTLTTYKIDNTKIDNKNAIDLSTKGNDITTQGSVTIDTGEFFYGGGTTQGIGMDITIIGGEQGDGKLTLTSGTSGESFTFGGTLTIDNSSAGASKPDSSTSQIEIKLDSKENNGTKQEVDLIINGGLTAKGNAGENTTTTLKAKSFTFGEGSVVSSINGTLSLSATENGDIDLKQALTILQGVANAEATISKGSGNLSLGNVIATGKTKIENATFSDSSIAIRSIDNSANTLTISSSSAVSGVKSIDIKDAMLEVKNGTSQELQLNVDGSITSNGDSTITASSIKGSNGSGTYSINVGSGTLTLKETTSAGDGIGSVTLGSGTQGGNLELIKDNVDFNSLKTTKITSNGDSSISAESFDFSDGNVSISSNGGTLSLNARSASDRSLTIKSGKIALNDGGLDYTYSNFGQNSGVVYFYEKTNLLESTQATPTSIQSNGDSFIKGSSLDFKDNTITSSGGVLTLQGLSATSTLGAVTINNAGGLTATTSDGSTTTDIKLDSTLTLTANAPYTSSSSPLGGGKFGVLQAQSVNFTQNGGTDSPLIFIKVLDKPLEGEELFTLKEGGQVVVQTSGGITKNNGSKNPITLEDISLDNGGYKSLSLSAELVPDSTKENQVNAIKVLLSVAQSSASEIAESISDNSSKAQMQTLLTQGDNQTIIDSILSSPTNPLKVGFAENIAQGNVVVVGNALNYIDDTFTSLSQSLHLNDRIQSQIALSQASVIEGRLARHNNPHQISSELAKFIRTYHNTRYASSDEGLLSEEEQTLSGNGSLWASYDGGLATGNGSNSTINGVSAGYDHAISPQALLGGFVAYSYGIFDGTFLHNTSHNVSLGLYSRAYFGSNEIDLSLSQNVALITSEINVGNTTMPSLLNGAMQYNLYRTTLTSRYGYTFKVGEEESPYYLKPLVGLNLSYTYQEGAESGAVASVGINALSLFKMDLSVGMEMRKYISEGTYFFLMPLVERDLYGSSCEVDVGFVDSPSLRYTLDYQSQTSVAIYGGGEGNLTENLALNGSLGVKVGIEKSEVLTSWSVGLKYKF</sequence>
<dbReference type="Gene3D" id="2.40.128.130">
    <property type="entry name" value="Autotransporter beta-domain"/>
    <property type="match status" value="1"/>
</dbReference>
<proteinExistence type="predicted"/>
<keyword evidence="1" id="KW-0732">Signal</keyword>
<dbReference type="RefSeq" id="WP_115569581.1">
    <property type="nucleotide sequence ID" value="NZ_NXLV01000007.1"/>
</dbReference>
<dbReference type="PROSITE" id="PS51208">
    <property type="entry name" value="AUTOTRANSPORTER"/>
    <property type="match status" value="1"/>
</dbReference>
<dbReference type="InterPro" id="IPR005546">
    <property type="entry name" value="Autotransporte_beta"/>
</dbReference>
<evidence type="ECO:0000256" key="1">
    <source>
        <dbReference type="SAM" id="SignalP"/>
    </source>
</evidence>
<accession>A0A3D8IZY3</accession>
<organism evidence="3 4">
    <name type="scientific">Helicobacter brantae</name>
    <dbReference type="NCBI Taxonomy" id="375927"/>
    <lineage>
        <taxon>Bacteria</taxon>
        <taxon>Pseudomonadati</taxon>
        <taxon>Campylobacterota</taxon>
        <taxon>Epsilonproteobacteria</taxon>
        <taxon>Campylobacterales</taxon>
        <taxon>Helicobacteraceae</taxon>
        <taxon>Helicobacter</taxon>
    </lineage>
</organism>
<dbReference type="InterPro" id="IPR036709">
    <property type="entry name" value="Autotransporte_beta_dom_sf"/>
</dbReference>
<feature type="domain" description="Autotransporter" evidence="2">
    <location>
        <begin position="1375"/>
        <end position="1647"/>
    </location>
</feature>
<feature type="chain" id="PRO_5017547129" description="Autotransporter domain-containing protein" evidence="1">
    <location>
        <begin position="20"/>
        <end position="1647"/>
    </location>
</feature>
<dbReference type="EMBL" id="NXLV01000007">
    <property type="protein sequence ID" value="RDU70653.1"/>
    <property type="molecule type" value="Genomic_DNA"/>
</dbReference>
<dbReference type="OrthoDB" id="5363748at2"/>
<evidence type="ECO:0000313" key="4">
    <source>
        <dbReference type="Proteomes" id="UP000257045"/>
    </source>
</evidence>
<reference evidence="3 4" key="1">
    <citation type="submission" date="2018-04" db="EMBL/GenBank/DDBJ databases">
        <title>Novel Campyloabacter and Helicobacter Species and Strains.</title>
        <authorList>
            <person name="Mannion A.J."/>
            <person name="Shen Z."/>
            <person name="Fox J.G."/>
        </authorList>
    </citation>
    <scope>NUCLEOTIDE SEQUENCE [LARGE SCALE GENOMIC DNA]</scope>
    <source>
        <strain evidence="3 4">MIT 04-9366</strain>
    </source>
</reference>
<dbReference type="SUPFAM" id="SSF103515">
    <property type="entry name" value="Autotransporter"/>
    <property type="match status" value="1"/>
</dbReference>
<comment type="caution">
    <text evidence="3">The sequence shown here is derived from an EMBL/GenBank/DDBJ whole genome shotgun (WGS) entry which is preliminary data.</text>
</comment>
<feature type="signal peptide" evidence="1">
    <location>
        <begin position="1"/>
        <end position="19"/>
    </location>
</feature>